<accession>A0AAD6HDT0</accession>
<evidence type="ECO:0000259" key="1">
    <source>
        <dbReference type="Pfam" id="PF06985"/>
    </source>
</evidence>
<protein>
    <submittedName>
        <fullName evidence="2">HET-domain-containing protein</fullName>
    </submittedName>
</protein>
<dbReference type="InterPro" id="IPR010730">
    <property type="entry name" value="HET"/>
</dbReference>
<dbReference type="EMBL" id="JAQJAN010000018">
    <property type="protein sequence ID" value="KAJ5709560.1"/>
    <property type="molecule type" value="Genomic_DNA"/>
</dbReference>
<comment type="caution">
    <text evidence="2">The sequence shown here is derived from an EMBL/GenBank/DDBJ whole genome shotgun (WGS) entry which is preliminary data.</text>
</comment>
<dbReference type="Pfam" id="PF06985">
    <property type="entry name" value="HET"/>
    <property type="match status" value="1"/>
</dbReference>
<evidence type="ECO:0000313" key="2">
    <source>
        <dbReference type="EMBL" id="KAJ5709560.1"/>
    </source>
</evidence>
<feature type="domain" description="Heterokaryon incompatibility" evidence="1">
    <location>
        <begin position="1"/>
        <end position="64"/>
    </location>
</feature>
<proteinExistence type="predicted"/>
<evidence type="ECO:0000313" key="3">
    <source>
        <dbReference type="Proteomes" id="UP001215712"/>
    </source>
</evidence>
<keyword evidence="3" id="KW-1185">Reference proteome</keyword>
<name>A0AAD6HDT0_9EURO</name>
<gene>
    <name evidence="2" type="ORF">N7493_009851</name>
</gene>
<dbReference type="Proteomes" id="UP001215712">
    <property type="component" value="Unassembled WGS sequence"/>
</dbReference>
<reference evidence="2" key="1">
    <citation type="journal article" date="2023" name="IMA Fungus">
        <title>Comparative genomic study of the Penicillium genus elucidates a diverse pangenome and 15 lateral gene transfer events.</title>
        <authorList>
            <person name="Petersen C."/>
            <person name="Sorensen T."/>
            <person name="Nielsen M.R."/>
            <person name="Sondergaard T.E."/>
            <person name="Sorensen J.L."/>
            <person name="Fitzpatrick D.A."/>
            <person name="Frisvad J.C."/>
            <person name="Nielsen K.L."/>
        </authorList>
    </citation>
    <scope>NUCLEOTIDE SEQUENCE</scope>
    <source>
        <strain evidence="2">IBT 17514</strain>
    </source>
</reference>
<dbReference type="AlphaFoldDB" id="A0AAD6HDT0"/>
<sequence>MAEIYSKASRVIVWLGEGHDGSDKVLEEACLAVGETTTSSSIRPQVKELFSKVLDYPWSERIWVRNLQ</sequence>
<organism evidence="2 3">
    <name type="scientific">Penicillium malachiteum</name>
    <dbReference type="NCBI Taxonomy" id="1324776"/>
    <lineage>
        <taxon>Eukaryota</taxon>
        <taxon>Fungi</taxon>
        <taxon>Dikarya</taxon>
        <taxon>Ascomycota</taxon>
        <taxon>Pezizomycotina</taxon>
        <taxon>Eurotiomycetes</taxon>
        <taxon>Eurotiomycetidae</taxon>
        <taxon>Eurotiales</taxon>
        <taxon>Aspergillaceae</taxon>
        <taxon>Penicillium</taxon>
    </lineage>
</organism>
<reference evidence="2" key="2">
    <citation type="submission" date="2023-01" db="EMBL/GenBank/DDBJ databases">
        <authorList>
            <person name="Petersen C."/>
        </authorList>
    </citation>
    <scope>NUCLEOTIDE SEQUENCE</scope>
    <source>
        <strain evidence="2">IBT 17514</strain>
    </source>
</reference>